<dbReference type="Gene3D" id="3.40.50.11310">
    <property type="entry name" value="Bacterial phosphonate metabolism protein PhnH"/>
    <property type="match status" value="1"/>
</dbReference>
<dbReference type="GO" id="GO:0019634">
    <property type="term" value="P:organic phosphonate metabolic process"/>
    <property type="evidence" value="ECO:0007669"/>
    <property type="project" value="InterPro"/>
</dbReference>
<evidence type="ECO:0000313" key="1">
    <source>
        <dbReference type="EMBL" id="PRY77241.1"/>
    </source>
</evidence>
<proteinExistence type="predicted"/>
<dbReference type="OrthoDB" id="9814509at2"/>
<protein>
    <submittedName>
        <fullName evidence="1">Alpha-D-ribose 1-methylphosphonate 5-triphosphate synthase subunit PhnH</fullName>
    </submittedName>
</protein>
<evidence type="ECO:0000313" key="2">
    <source>
        <dbReference type="Proteomes" id="UP000238007"/>
    </source>
</evidence>
<dbReference type="InterPro" id="IPR008772">
    <property type="entry name" value="Phosphonate_metab_PhnH"/>
</dbReference>
<dbReference type="NCBIfam" id="TIGR03292">
    <property type="entry name" value="PhnH_redo"/>
    <property type="match status" value="1"/>
</dbReference>
<sequence length="191" mass="19960">MQTTTLMGGFVNAPLDSARAFRQIMTAVAQPGIINDAVGATPPAPLSVAAGVVLLTLCDPDTPVFLTAEFDTDDVRAWITFHTGAPLVDAAKASFAVGSWGDLPITDFAIGTSEYPDRSATLIVEVASLNPEGAELRGPGIKGKATLSLPETAAFQQNTALFPLGLDFVFTCQNRLAALPRTTKVNAIKVS</sequence>
<dbReference type="Proteomes" id="UP000238007">
    <property type="component" value="Unassembled WGS sequence"/>
</dbReference>
<reference evidence="1 2" key="1">
    <citation type="submission" date="2018-03" db="EMBL/GenBank/DDBJ databases">
        <title>Genomic Encyclopedia of Archaeal and Bacterial Type Strains, Phase II (KMG-II): from individual species to whole genera.</title>
        <authorList>
            <person name="Goeker M."/>
        </authorList>
    </citation>
    <scope>NUCLEOTIDE SEQUENCE [LARGE SCALE GENOMIC DNA]</scope>
    <source>
        <strain evidence="1 2">DSM 101533</strain>
    </source>
</reference>
<dbReference type="EMBL" id="PVTP01000006">
    <property type="protein sequence ID" value="PRY77241.1"/>
    <property type="molecule type" value="Genomic_DNA"/>
</dbReference>
<dbReference type="InterPro" id="IPR038058">
    <property type="entry name" value="PhnH-like_sp"/>
</dbReference>
<gene>
    <name evidence="1" type="ORF">CLV80_10685</name>
</gene>
<organism evidence="1 2">
    <name type="scientific">Yoonia maritima</name>
    <dbReference type="NCBI Taxonomy" id="1435347"/>
    <lineage>
        <taxon>Bacteria</taxon>
        <taxon>Pseudomonadati</taxon>
        <taxon>Pseudomonadota</taxon>
        <taxon>Alphaproteobacteria</taxon>
        <taxon>Rhodobacterales</taxon>
        <taxon>Paracoccaceae</taxon>
        <taxon>Yoonia</taxon>
    </lineage>
</organism>
<dbReference type="SUPFAM" id="SSF159709">
    <property type="entry name" value="PhnH-like"/>
    <property type="match status" value="1"/>
</dbReference>
<name>A0A2T0VYA4_9RHOB</name>
<dbReference type="PIRSF" id="PIRSF020680">
    <property type="entry name" value="PhnH"/>
    <property type="match status" value="1"/>
</dbReference>
<accession>A0A2T0VYA4</accession>
<keyword evidence="2" id="KW-1185">Reference proteome</keyword>
<dbReference type="AlphaFoldDB" id="A0A2T0VYA4"/>
<dbReference type="RefSeq" id="WP_106357821.1">
    <property type="nucleotide sequence ID" value="NZ_PVTP01000006.1"/>
</dbReference>
<dbReference type="Pfam" id="PF05845">
    <property type="entry name" value="PhnH"/>
    <property type="match status" value="1"/>
</dbReference>
<comment type="caution">
    <text evidence="1">The sequence shown here is derived from an EMBL/GenBank/DDBJ whole genome shotgun (WGS) entry which is preliminary data.</text>
</comment>